<comment type="similarity">
    <text evidence="1">Belongs to the amidase family.</text>
</comment>
<dbReference type="InParanoid" id="E2C7U6"/>
<proteinExistence type="inferred from homology"/>
<feature type="transmembrane region" description="Helical" evidence="3">
    <location>
        <begin position="6"/>
        <end position="23"/>
    </location>
</feature>
<keyword evidence="3" id="KW-0472">Membrane</keyword>
<dbReference type="EMBL" id="GL453466">
    <property type="protein sequence ID" value="EFN75981.1"/>
    <property type="molecule type" value="Genomic_DNA"/>
</dbReference>
<dbReference type="GO" id="GO:0016787">
    <property type="term" value="F:hydrolase activity"/>
    <property type="evidence" value="ECO:0007669"/>
    <property type="project" value="UniProtKB-KW"/>
</dbReference>
<dbReference type="InterPro" id="IPR020556">
    <property type="entry name" value="Amidase_CS"/>
</dbReference>
<feature type="domain" description="Amidase" evidence="4">
    <location>
        <begin position="59"/>
        <end position="497"/>
    </location>
</feature>
<dbReference type="PROSITE" id="PS00571">
    <property type="entry name" value="AMIDASES"/>
    <property type="match status" value="1"/>
</dbReference>
<evidence type="ECO:0000256" key="1">
    <source>
        <dbReference type="ARBA" id="ARBA00009199"/>
    </source>
</evidence>
<dbReference type="Proteomes" id="UP000008237">
    <property type="component" value="Unassembled WGS sequence"/>
</dbReference>
<keyword evidence="5" id="KW-0378">Hydrolase</keyword>
<dbReference type="GO" id="GO:0012505">
    <property type="term" value="C:endomembrane system"/>
    <property type="evidence" value="ECO:0007669"/>
    <property type="project" value="TreeGrafter"/>
</dbReference>
<dbReference type="InterPro" id="IPR036928">
    <property type="entry name" value="AS_sf"/>
</dbReference>
<dbReference type="PIRSF" id="PIRSF001221">
    <property type="entry name" value="Amidase_fungi"/>
    <property type="match status" value="1"/>
</dbReference>
<dbReference type="PANTHER" id="PTHR43372:SF3">
    <property type="entry name" value="AT07710P-RELATED"/>
    <property type="match status" value="1"/>
</dbReference>
<dbReference type="Pfam" id="PF01425">
    <property type="entry name" value="Amidase"/>
    <property type="match status" value="1"/>
</dbReference>
<accession>E2C7U6</accession>
<dbReference type="InterPro" id="IPR023631">
    <property type="entry name" value="Amidase_dom"/>
</dbReference>
<keyword evidence="3" id="KW-0812">Transmembrane</keyword>
<keyword evidence="3" id="KW-1133">Transmembrane helix</keyword>
<evidence type="ECO:0000256" key="2">
    <source>
        <dbReference type="PIRSR" id="PIRSR001221-1"/>
    </source>
</evidence>
<dbReference type="STRING" id="610380.E2C7U6"/>
<evidence type="ECO:0000313" key="6">
    <source>
        <dbReference type="Proteomes" id="UP000008237"/>
    </source>
</evidence>
<dbReference type="Gene3D" id="3.90.1300.10">
    <property type="entry name" value="Amidase signature (AS) domain"/>
    <property type="match status" value="1"/>
</dbReference>
<dbReference type="OMA" id="GHSLFTK"/>
<keyword evidence="6" id="KW-1185">Reference proteome</keyword>
<evidence type="ECO:0000313" key="5">
    <source>
        <dbReference type="EMBL" id="EFN75981.1"/>
    </source>
</evidence>
<evidence type="ECO:0000259" key="4">
    <source>
        <dbReference type="Pfam" id="PF01425"/>
    </source>
</evidence>
<sequence>MRIFLGLLNVINFMMFWIWSLIYRKQPSRIPPAKETLFSLSATTLARMIRQREITSYQVVYTYTERIKEVNRVLNAVVDNRFGPAIIQAKICDEQLAAGKFDAETLEKEKPLYGVPITIKECCAVKGLSYTGGSLIRKGIKATADSAVIELLYNAGAIPLCVTNTPEMSSNFDTWNLVYGATLNPYDTRYSAGGSSGGEGALLGSGASLIGIGSDVAGSIRIPAIFNGVFGHKPTNGIISTRGHIPECKDETFQRYLTFGPMTRYAEDLSLLMRVLASDCDRDLRLTVPVDLKQLKVYYLQNVDNSFGILPVSPEIQQCVFKAAHHFEQLGLHTEKLPINWPATIAEMGAASLLSMKEPPQILLSSDPKGRKNPAMELMKSLFCQPQYTKSAIFFSFLLESHFPFAKSSLSYYTKHAEVVRRELLNLLGDNGVFIYPTFRCPTTFRRLILLEFINCSYATIFNVFGFPALHVPMGLNDEGLPIGVQVIAAPYQDRLCFAVAKELETAFGGWTPPPFSGADSRKRD</sequence>
<organism evidence="6">
    <name type="scientific">Harpegnathos saltator</name>
    <name type="common">Jerdon's jumping ant</name>
    <dbReference type="NCBI Taxonomy" id="610380"/>
    <lineage>
        <taxon>Eukaryota</taxon>
        <taxon>Metazoa</taxon>
        <taxon>Ecdysozoa</taxon>
        <taxon>Arthropoda</taxon>
        <taxon>Hexapoda</taxon>
        <taxon>Insecta</taxon>
        <taxon>Pterygota</taxon>
        <taxon>Neoptera</taxon>
        <taxon>Endopterygota</taxon>
        <taxon>Hymenoptera</taxon>
        <taxon>Apocrita</taxon>
        <taxon>Aculeata</taxon>
        <taxon>Formicoidea</taxon>
        <taxon>Formicidae</taxon>
        <taxon>Ponerinae</taxon>
        <taxon>Ponerini</taxon>
        <taxon>Harpegnathos</taxon>
    </lineage>
</organism>
<reference evidence="5 6" key="1">
    <citation type="journal article" date="2010" name="Science">
        <title>Genomic comparison of the ants Camponotus floridanus and Harpegnathos saltator.</title>
        <authorList>
            <person name="Bonasio R."/>
            <person name="Zhang G."/>
            <person name="Ye C."/>
            <person name="Mutti N.S."/>
            <person name="Fang X."/>
            <person name="Qin N."/>
            <person name="Donahue G."/>
            <person name="Yang P."/>
            <person name="Li Q."/>
            <person name="Li C."/>
            <person name="Zhang P."/>
            <person name="Huang Z."/>
            <person name="Berger S.L."/>
            <person name="Reinberg D."/>
            <person name="Wang J."/>
            <person name="Liebig J."/>
        </authorList>
    </citation>
    <scope>NUCLEOTIDE SEQUENCE [LARGE SCALE GENOMIC DNA]</scope>
    <source>
        <strain evidence="5 6">R22 G/1</strain>
    </source>
</reference>
<name>E2C7U6_HARSA</name>
<dbReference type="InterPro" id="IPR052739">
    <property type="entry name" value="FAAH2"/>
</dbReference>
<dbReference type="SUPFAM" id="SSF75304">
    <property type="entry name" value="Amidase signature (AS) enzymes"/>
    <property type="match status" value="1"/>
</dbReference>
<dbReference type="PANTHER" id="PTHR43372">
    <property type="entry name" value="FATTY-ACID AMIDE HYDROLASE"/>
    <property type="match status" value="1"/>
</dbReference>
<feature type="active site" description="Acyl-ester intermediate" evidence="2">
    <location>
        <position position="219"/>
    </location>
</feature>
<feature type="active site" description="Charge relay system" evidence="2">
    <location>
        <position position="195"/>
    </location>
</feature>
<protein>
    <submittedName>
        <fullName evidence="5">Fatty-acid amide hydrolase 2</fullName>
    </submittedName>
</protein>
<dbReference type="OrthoDB" id="6428749at2759"/>
<feature type="active site" description="Charge relay system" evidence="2">
    <location>
        <position position="120"/>
    </location>
</feature>
<gene>
    <name evidence="5" type="ORF">EAI_17267</name>
</gene>
<dbReference type="AlphaFoldDB" id="E2C7U6"/>
<evidence type="ECO:0000256" key="3">
    <source>
        <dbReference type="SAM" id="Phobius"/>
    </source>
</evidence>